<organism evidence="2">
    <name type="scientific">marine sediment metagenome</name>
    <dbReference type="NCBI Taxonomy" id="412755"/>
    <lineage>
        <taxon>unclassified sequences</taxon>
        <taxon>metagenomes</taxon>
        <taxon>ecological metagenomes</taxon>
    </lineage>
</organism>
<feature type="transmembrane region" description="Helical" evidence="1">
    <location>
        <begin position="124"/>
        <end position="142"/>
    </location>
</feature>
<keyword evidence="1" id="KW-1133">Transmembrane helix</keyword>
<dbReference type="AlphaFoldDB" id="A0A0F9TT99"/>
<dbReference type="EMBL" id="LAZR01000267">
    <property type="protein sequence ID" value="KKN78187.1"/>
    <property type="molecule type" value="Genomic_DNA"/>
</dbReference>
<keyword evidence="1" id="KW-0472">Membrane</keyword>
<name>A0A0F9TT99_9ZZZZ</name>
<comment type="caution">
    <text evidence="2">The sequence shown here is derived from an EMBL/GenBank/DDBJ whole genome shotgun (WGS) entry which is preliminary data.</text>
</comment>
<proteinExistence type="predicted"/>
<sequence length="146" mass="16909">MADDDIFPGDFDLEDFELKALAKKRKDEHEAKSRETLSRLLERDFSELPRIHAGKELDDLTEEDQEQFFLTLVSRLRSEAPLAEPGMSETFEYRIPQRIESKKSVNLKTLIPREDHVVVLSIELFLYSAMALLIGTLIIRLFSRQG</sequence>
<evidence type="ECO:0000256" key="1">
    <source>
        <dbReference type="SAM" id="Phobius"/>
    </source>
</evidence>
<gene>
    <name evidence="2" type="ORF">LCGC14_0352880</name>
</gene>
<reference evidence="2" key="1">
    <citation type="journal article" date="2015" name="Nature">
        <title>Complex archaea that bridge the gap between prokaryotes and eukaryotes.</title>
        <authorList>
            <person name="Spang A."/>
            <person name="Saw J.H."/>
            <person name="Jorgensen S.L."/>
            <person name="Zaremba-Niedzwiedzka K."/>
            <person name="Martijn J."/>
            <person name="Lind A.E."/>
            <person name="van Eijk R."/>
            <person name="Schleper C."/>
            <person name="Guy L."/>
            <person name="Ettema T.J."/>
        </authorList>
    </citation>
    <scope>NUCLEOTIDE SEQUENCE</scope>
</reference>
<evidence type="ECO:0000313" key="2">
    <source>
        <dbReference type="EMBL" id="KKN78187.1"/>
    </source>
</evidence>
<protein>
    <submittedName>
        <fullName evidence="2">Uncharacterized protein</fullName>
    </submittedName>
</protein>
<accession>A0A0F9TT99</accession>
<keyword evidence="1" id="KW-0812">Transmembrane</keyword>